<evidence type="ECO:0000313" key="1">
    <source>
        <dbReference type="EMBL" id="RDY08868.1"/>
    </source>
</evidence>
<keyword evidence="2" id="KW-1185">Reference proteome</keyword>
<dbReference type="PANTHER" id="PTHR33223">
    <property type="entry name" value="CCHC-TYPE DOMAIN-CONTAINING PROTEIN"/>
    <property type="match status" value="1"/>
</dbReference>
<dbReference type="Proteomes" id="UP000257109">
    <property type="component" value="Unassembled WGS sequence"/>
</dbReference>
<proteinExistence type="predicted"/>
<dbReference type="EMBL" id="QJKJ01001190">
    <property type="protein sequence ID" value="RDY08868.1"/>
    <property type="molecule type" value="Genomic_DNA"/>
</dbReference>
<evidence type="ECO:0008006" key="3">
    <source>
        <dbReference type="Google" id="ProtNLM"/>
    </source>
</evidence>
<dbReference type="PANTHER" id="PTHR33223:SF3">
    <property type="match status" value="1"/>
</dbReference>
<dbReference type="AlphaFoldDB" id="A0A371I1F4"/>
<accession>A0A371I1F4</accession>
<sequence>MALQYGGRSSSSEKLRIIASMTRKRSFGSFHPFDPKIEKTLNRIRKSKNMHVGHASDSFSSVTETDNFEMKPDFSDNPLYKPDPMENNNNRMLKELATLDSIMCTTWGDMKRMFLEKFPASRILCATCPHHQISKQLLLQYFYEGLLMMDRSMIDAASGGALMDKTPTTVRLLISNMVSNMQQFRIRGGVGTSKVVSEVSTFDNQRLENQLTELTSLVRQLVVSQHQQAVQRVYGICTSVEHTTDMCPTLKESKMKSIECVGALRGGHQYGRQLYPNR</sequence>
<evidence type="ECO:0000313" key="2">
    <source>
        <dbReference type="Proteomes" id="UP000257109"/>
    </source>
</evidence>
<reference evidence="1" key="1">
    <citation type="submission" date="2018-05" db="EMBL/GenBank/DDBJ databases">
        <title>Draft genome of Mucuna pruriens seed.</title>
        <authorList>
            <person name="Nnadi N.E."/>
            <person name="Vos R."/>
            <person name="Hasami M.H."/>
            <person name="Devisetty U.K."/>
            <person name="Aguiy J.C."/>
        </authorList>
    </citation>
    <scope>NUCLEOTIDE SEQUENCE [LARGE SCALE GENOMIC DNA]</scope>
    <source>
        <strain evidence="1">JCA_2017</strain>
    </source>
</reference>
<protein>
    <recommendedName>
        <fullName evidence="3">Retrotransposon gag domain-containing protein</fullName>
    </recommendedName>
</protein>
<organism evidence="1 2">
    <name type="scientific">Mucuna pruriens</name>
    <name type="common">Velvet bean</name>
    <name type="synonym">Dolichos pruriens</name>
    <dbReference type="NCBI Taxonomy" id="157652"/>
    <lineage>
        <taxon>Eukaryota</taxon>
        <taxon>Viridiplantae</taxon>
        <taxon>Streptophyta</taxon>
        <taxon>Embryophyta</taxon>
        <taxon>Tracheophyta</taxon>
        <taxon>Spermatophyta</taxon>
        <taxon>Magnoliopsida</taxon>
        <taxon>eudicotyledons</taxon>
        <taxon>Gunneridae</taxon>
        <taxon>Pentapetalae</taxon>
        <taxon>rosids</taxon>
        <taxon>fabids</taxon>
        <taxon>Fabales</taxon>
        <taxon>Fabaceae</taxon>
        <taxon>Papilionoideae</taxon>
        <taxon>50 kb inversion clade</taxon>
        <taxon>NPAAA clade</taxon>
        <taxon>indigoferoid/millettioid clade</taxon>
        <taxon>Phaseoleae</taxon>
        <taxon>Mucuna</taxon>
    </lineage>
</organism>
<gene>
    <name evidence="1" type="ORF">CR513_06836</name>
</gene>
<name>A0A371I1F4_MUCPR</name>
<feature type="non-terminal residue" evidence="1">
    <location>
        <position position="1"/>
    </location>
</feature>
<comment type="caution">
    <text evidence="1">The sequence shown here is derived from an EMBL/GenBank/DDBJ whole genome shotgun (WGS) entry which is preliminary data.</text>
</comment>